<dbReference type="InterPro" id="IPR025241">
    <property type="entry name" value="DUF4190"/>
</dbReference>
<keyword evidence="5" id="KW-1185">Reference proteome</keyword>
<protein>
    <recommendedName>
        <fullName evidence="3">DUF4190 domain-containing protein</fullName>
    </recommendedName>
</protein>
<feature type="transmembrane region" description="Helical" evidence="2">
    <location>
        <begin position="110"/>
        <end position="143"/>
    </location>
</feature>
<reference evidence="5" key="1">
    <citation type="journal article" date="2019" name="Int. J. Syst. Evol. Microbiol.">
        <title>The Global Catalogue of Microorganisms (GCM) 10K type strain sequencing project: providing services to taxonomists for standard genome sequencing and annotation.</title>
        <authorList>
            <consortium name="The Broad Institute Genomics Platform"/>
            <consortium name="The Broad Institute Genome Sequencing Center for Infectious Disease"/>
            <person name="Wu L."/>
            <person name="Ma J."/>
        </authorList>
    </citation>
    <scope>NUCLEOTIDE SEQUENCE [LARGE SCALE GENOMIC DNA]</scope>
    <source>
        <strain evidence="5">JCM 17442</strain>
    </source>
</reference>
<sequence>MSDQTDHTPDESGRESQPPAYGQNPPAYEQNPPAYGQDKPAYGQNPPAYGQDQPSYGQNQPAQNPYGTPAPNPYAQSPYGQGGYGQNPNGQNAYGQNPYGGPVPGTTSPLAIVSMILGIVGVIGGFLFFALMPIAAIILGFIARRRTRQYHQQGAGMALAGIITGFVGVAFFVAYIVVVVVIVAADPNMN</sequence>
<evidence type="ECO:0000256" key="2">
    <source>
        <dbReference type="SAM" id="Phobius"/>
    </source>
</evidence>
<organism evidence="4 5">
    <name type="scientific">Frondihabitans peucedani</name>
    <dbReference type="NCBI Taxonomy" id="598626"/>
    <lineage>
        <taxon>Bacteria</taxon>
        <taxon>Bacillati</taxon>
        <taxon>Actinomycetota</taxon>
        <taxon>Actinomycetes</taxon>
        <taxon>Micrococcales</taxon>
        <taxon>Microbacteriaceae</taxon>
        <taxon>Frondihabitans</taxon>
    </lineage>
</organism>
<dbReference type="Pfam" id="PF13828">
    <property type="entry name" value="DUF4190"/>
    <property type="match status" value="1"/>
</dbReference>
<gene>
    <name evidence="4" type="ORF">GCM10022256_20640</name>
</gene>
<evidence type="ECO:0000256" key="1">
    <source>
        <dbReference type="SAM" id="MobiDB-lite"/>
    </source>
</evidence>
<feature type="transmembrane region" description="Helical" evidence="2">
    <location>
        <begin position="155"/>
        <end position="185"/>
    </location>
</feature>
<feature type="compositionally biased region" description="Polar residues" evidence="1">
    <location>
        <begin position="52"/>
        <end position="66"/>
    </location>
</feature>
<dbReference type="Proteomes" id="UP001501594">
    <property type="component" value="Unassembled WGS sequence"/>
</dbReference>
<dbReference type="RefSeq" id="WP_344795679.1">
    <property type="nucleotide sequence ID" value="NZ_BAABAU010000001.1"/>
</dbReference>
<feature type="domain" description="DUF4190" evidence="3">
    <location>
        <begin position="110"/>
        <end position="174"/>
    </location>
</feature>
<keyword evidence="2" id="KW-1133">Transmembrane helix</keyword>
<accession>A0ABP8E2J3</accession>
<comment type="caution">
    <text evidence="4">The sequence shown here is derived from an EMBL/GenBank/DDBJ whole genome shotgun (WGS) entry which is preliminary data.</text>
</comment>
<proteinExistence type="predicted"/>
<keyword evidence="2" id="KW-0472">Membrane</keyword>
<keyword evidence="2" id="KW-0812">Transmembrane</keyword>
<evidence type="ECO:0000313" key="4">
    <source>
        <dbReference type="EMBL" id="GAA4266452.1"/>
    </source>
</evidence>
<feature type="region of interest" description="Disordered" evidence="1">
    <location>
        <begin position="1"/>
        <end position="100"/>
    </location>
</feature>
<evidence type="ECO:0000313" key="5">
    <source>
        <dbReference type="Proteomes" id="UP001501594"/>
    </source>
</evidence>
<feature type="compositionally biased region" description="Low complexity" evidence="1">
    <location>
        <begin position="86"/>
        <end position="97"/>
    </location>
</feature>
<dbReference type="EMBL" id="BAABAU010000001">
    <property type="protein sequence ID" value="GAA4266452.1"/>
    <property type="molecule type" value="Genomic_DNA"/>
</dbReference>
<feature type="compositionally biased region" description="Basic and acidic residues" evidence="1">
    <location>
        <begin position="1"/>
        <end position="14"/>
    </location>
</feature>
<name>A0ABP8E2J3_9MICO</name>
<evidence type="ECO:0000259" key="3">
    <source>
        <dbReference type="Pfam" id="PF13828"/>
    </source>
</evidence>